<feature type="compositionally biased region" description="Polar residues" evidence="2">
    <location>
        <begin position="58"/>
        <end position="75"/>
    </location>
</feature>
<evidence type="ECO:0000256" key="2">
    <source>
        <dbReference type="SAM" id="MobiDB-lite"/>
    </source>
</evidence>
<keyword evidence="3" id="KW-0732">Signal</keyword>
<dbReference type="EMBL" id="BDGG01000002">
    <property type="protein sequence ID" value="GAU91202.1"/>
    <property type="molecule type" value="Genomic_DNA"/>
</dbReference>
<dbReference type="CDD" id="cd01099">
    <property type="entry name" value="PAN_AP_HGF"/>
    <property type="match status" value="1"/>
</dbReference>
<sequence>MMRGFWALLLGVVVWWTLAEGFAGSVTNLNATQRTSGNIQMHPLHAQMKEQRHRTSEPKGSSSILDNKVETSVQRADNREPDVCETFSFTVKGGSMTRDESCGNNSAQIEEVNEAINKLKAQSQVDREMRHRLELQVLHETGENQKLKSELLGNRAEMEKLKNQILQLEVLIWREKFMYENQTGLIIRELQSKVDNMSQHVNDQLDILQEYVNGRIPVRGPDGSIQCHFEKTPNAGILHYNDKQLRVNNVMECLKACLTETMFNCRSVDYLRTGTNHQNTGECLLSKDNHFTVPEENFNSYVGWDYYIKICK</sequence>
<feature type="signal peptide" evidence="3">
    <location>
        <begin position="1"/>
        <end position="19"/>
    </location>
</feature>
<evidence type="ECO:0000313" key="6">
    <source>
        <dbReference type="Proteomes" id="UP000186922"/>
    </source>
</evidence>
<accession>A0A1D1UU11</accession>
<evidence type="ECO:0000256" key="3">
    <source>
        <dbReference type="SAM" id="SignalP"/>
    </source>
</evidence>
<name>A0A1D1UU11_RAMVA</name>
<comment type="caution">
    <text evidence="5">The sequence shown here is derived from an EMBL/GenBank/DDBJ whole genome shotgun (WGS) entry which is preliminary data.</text>
</comment>
<dbReference type="SMART" id="SM00473">
    <property type="entry name" value="PAN_AP"/>
    <property type="match status" value="1"/>
</dbReference>
<feature type="region of interest" description="Disordered" evidence="2">
    <location>
        <begin position="46"/>
        <end position="77"/>
    </location>
</feature>
<keyword evidence="6" id="KW-1185">Reference proteome</keyword>
<evidence type="ECO:0000313" key="5">
    <source>
        <dbReference type="EMBL" id="GAU91202.1"/>
    </source>
</evidence>
<evidence type="ECO:0000259" key="4">
    <source>
        <dbReference type="PROSITE" id="PS50948"/>
    </source>
</evidence>
<gene>
    <name evidence="5" type="primary">RvY_03506</name>
    <name evidence="5" type="synonym">RvY_03506.1</name>
    <name evidence="5" type="ORF">RvY_03506-1</name>
</gene>
<feature type="coiled-coil region" evidence="1">
    <location>
        <begin position="102"/>
        <end position="164"/>
    </location>
</feature>
<dbReference type="AlphaFoldDB" id="A0A1D1UU11"/>
<reference evidence="5 6" key="1">
    <citation type="journal article" date="2016" name="Nat. Commun.">
        <title>Extremotolerant tardigrade genome and improved radiotolerance of human cultured cells by tardigrade-unique protein.</title>
        <authorList>
            <person name="Hashimoto T."/>
            <person name="Horikawa D.D."/>
            <person name="Saito Y."/>
            <person name="Kuwahara H."/>
            <person name="Kozuka-Hata H."/>
            <person name="Shin-I T."/>
            <person name="Minakuchi Y."/>
            <person name="Ohishi K."/>
            <person name="Motoyama A."/>
            <person name="Aizu T."/>
            <person name="Enomoto A."/>
            <person name="Kondo K."/>
            <person name="Tanaka S."/>
            <person name="Hara Y."/>
            <person name="Koshikawa S."/>
            <person name="Sagara H."/>
            <person name="Miura T."/>
            <person name="Yokobori S."/>
            <person name="Miyagawa K."/>
            <person name="Suzuki Y."/>
            <person name="Kubo T."/>
            <person name="Oyama M."/>
            <person name="Kohara Y."/>
            <person name="Fujiyama A."/>
            <person name="Arakawa K."/>
            <person name="Katayama T."/>
            <person name="Toyoda A."/>
            <person name="Kunieda T."/>
        </authorList>
    </citation>
    <scope>NUCLEOTIDE SEQUENCE [LARGE SCALE GENOMIC DNA]</scope>
    <source>
        <strain evidence="5 6">YOKOZUNA-1</strain>
    </source>
</reference>
<evidence type="ECO:0000256" key="1">
    <source>
        <dbReference type="SAM" id="Coils"/>
    </source>
</evidence>
<keyword evidence="1" id="KW-0175">Coiled coil</keyword>
<dbReference type="PROSITE" id="PS50948">
    <property type="entry name" value="PAN"/>
    <property type="match status" value="1"/>
</dbReference>
<dbReference type="SUPFAM" id="SSF57414">
    <property type="entry name" value="Hairpin loop containing domain-like"/>
    <property type="match status" value="1"/>
</dbReference>
<dbReference type="InterPro" id="IPR003609">
    <property type="entry name" value="Pan_app"/>
</dbReference>
<dbReference type="Gene3D" id="3.50.4.10">
    <property type="entry name" value="Hepatocyte Growth Factor"/>
    <property type="match status" value="1"/>
</dbReference>
<dbReference type="Pfam" id="PF00024">
    <property type="entry name" value="PAN_1"/>
    <property type="match status" value="1"/>
</dbReference>
<organism evidence="5 6">
    <name type="scientific">Ramazzottius varieornatus</name>
    <name type="common">Water bear</name>
    <name type="synonym">Tardigrade</name>
    <dbReference type="NCBI Taxonomy" id="947166"/>
    <lineage>
        <taxon>Eukaryota</taxon>
        <taxon>Metazoa</taxon>
        <taxon>Ecdysozoa</taxon>
        <taxon>Tardigrada</taxon>
        <taxon>Eutardigrada</taxon>
        <taxon>Parachela</taxon>
        <taxon>Hypsibioidea</taxon>
        <taxon>Ramazzottiidae</taxon>
        <taxon>Ramazzottius</taxon>
    </lineage>
</organism>
<feature type="compositionally biased region" description="Basic and acidic residues" evidence="2">
    <location>
        <begin position="47"/>
        <end position="57"/>
    </location>
</feature>
<protein>
    <recommendedName>
        <fullName evidence="4">Apple domain-containing protein</fullName>
    </recommendedName>
</protein>
<dbReference type="Proteomes" id="UP000186922">
    <property type="component" value="Unassembled WGS sequence"/>
</dbReference>
<feature type="domain" description="Apple" evidence="4">
    <location>
        <begin position="227"/>
        <end position="311"/>
    </location>
</feature>
<proteinExistence type="predicted"/>
<dbReference type="OrthoDB" id="6430118at2759"/>
<feature type="chain" id="PRO_5008897600" description="Apple domain-containing protein" evidence="3">
    <location>
        <begin position="20"/>
        <end position="312"/>
    </location>
</feature>